<dbReference type="AlphaFoldDB" id="A0A0C9U4R5"/>
<dbReference type="HOGENOM" id="CLU_1998086_0_0_1"/>
<evidence type="ECO:0000313" key="2">
    <source>
        <dbReference type="EMBL" id="KIJ37908.1"/>
    </source>
</evidence>
<proteinExistence type="predicted"/>
<protein>
    <submittedName>
        <fullName evidence="2">Uncharacterized protein</fullName>
    </submittedName>
</protein>
<feature type="compositionally biased region" description="Low complexity" evidence="1">
    <location>
        <begin position="11"/>
        <end position="30"/>
    </location>
</feature>
<evidence type="ECO:0000313" key="3">
    <source>
        <dbReference type="Proteomes" id="UP000054279"/>
    </source>
</evidence>
<feature type="region of interest" description="Disordered" evidence="1">
    <location>
        <begin position="1"/>
        <end position="42"/>
    </location>
</feature>
<evidence type="ECO:0000256" key="1">
    <source>
        <dbReference type="SAM" id="MobiDB-lite"/>
    </source>
</evidence>
<gene>
    <name evidence="2" type="ORF">M422DRAFT_33527</name>
</gene>
<accession>A0A0C9U4R5</accession>
<dbReference type="EMBL" id="KN837165">
    <property type="protein sequence ID" value="KIJ37908.1"/>
    <property type="molecule type" value="Genomic_DNA"/>
</dbReference>
<reference evidence="2 3" key="1">
    <citation type="submission" date="2014-06" db="EMBL/GenBank/DDBJ databases">
        <title>Evolutionary Origins and Diversification of the Mycorrhizal Mutualists.</title>
        <authorList>
            <consortium name="DOE Joint Genome Institute"/>
            <consortium name="Mycorrhizal Genomics Consortium"/>
            <person name="Kohler A."/>
            <person name="Kuo A."/>
            <person name="Nagy L.G."/>
            <person name="Floudas D."/>
            <person name="Copeland A."/>
            <person name="Barry K.W."/>
            <person name="Cichocki N."/>
            <person name="Veneault-Fourrey C."/>
            <person name="LaButti K."/>
            <person name="Lindquist E.A."/>
            <person name="Lipzen A."/>
            <person name="Lundell T."/>
            <person name="Morin E."/>
            <person name="Murat C."/>
            <person name="Riley R."/>
            <person name="Ohm R."/>
            <person name="Sun H."/>
            <person name="Tunlid A."/>
            <person name="Henrissat B."/>
            <person name="Grigoriev I.V."/>
            <person name="Hibbett D.S."/>
            <person name="Martin F."/>
        </authorList>
    </citation>
    <scope>NUCLEOTIDE SEQUENCE [LARGE SCALE GENOMIC DNA]</scope>
    <source>
        <strain evidence="2 3">SS14</strain>
    </source>
</reference>
<keyword evidence="3" id="KW-1185">Reference proteome</keyword>
<name>A0A0C9U4R5_SPHS4</name>
<sequence length="125" mass="14415">PPFSLQNILPRSESSNTSSSFHSTSTFNRSQRSTLDHSESSDSVLHERFLLRSQFKLESGGWQASDWYGESRMPRPVDISVRPEKLRQVEPESLFDQYPEEILVSLDLRKMDPQKISSSRELAEK</sequence>
<organism evidence="2 3">
    <name type="scientific">Sphaerobolus stellatus (strain SS14)</name>
    <dbReference type="NCBI Taxonomy" id="990650"/>
    <lineage>
        <taxon>Eukaryota</taxon>
        <taxon>Fungi</taxon>
        <taxon>Dikarya</taxon>
        <taxon>Basidiomycota</taxon>
        <taxon>Agaricomycotina</taxon>
        <taxon>Agaricomycetes</taxon>
        <taxon>Phallomycetidae</taxon>
        <taxon>Geastrales</taxon>
        <taxon>Sphaerobolaceae</taxon>
        <taxon>Sphaerobolus</taxon>
    </lineage>
</organism>
<dbReference type="Proteomes" id="UP000054279">
    <property type="component" value="Unassembled WGS sequence"/>
</dbReference>
<feature type="non-terminal residue" evidence="2">
    <location>
        <position position="125"/>
    </location>
</feature>